<comment type="similarity">
    <text evidence="1 5">Belongs to the patatin family.</text>
</comment>
<dbReference type="Pfam" id="PF01734">
    <property type="entry name" value="Patatin"/>
    <property type="match status" value="1"/>
</dbReference>
<dbReference type="OrthoDB" id="1658288at2759"/>
<feature type="short sequence motif" description="DGA/G" evidence="4">
    <location>
        <begin position="212"/>
        <end position="214"/>
    </location>
</feature>
<feature type="domain" description="PNPLA" evidence="6">
    <location>
        <begin position="21"/>
        <end position="225"/>
    </location>
</feature>
<dbReference type="Proteomes" id="UP000239757">
    <property type="component" value="Unassembled WGS sequence"/>
</dbReference>
<dbReference type="PANTHER" id="PTHR32176:SF104">
    <property type="entry name" value="PATATIN"/>
    <property type="match status" value="1"/>
</dbReference>
<dbReference type="GO" id="GO:0016042">
    <property type="term" value="P:lipid catabolic process"/>
    <property type="evidence" value="ECO:0007669"/>
    <property type="project" value="UniProtKB-UniRule"/>
</dbReference>
<dbReference type="Gene3D" id="3.40.1090.10">
    <property type="entry name" value="Cytosolic phospholipase A2 catalytic domain"/>
    <property type="match status" value="1"/>
</dbReference>
<name>A0A2P5VVK5_GOSBA</name>
<feature type="short sequence motif" description="GXGXXG" evidence="4">
    <location>
        <begin position="25"/>
        <end position="30"/>
    </location>
</feature>
<dbReference type="InterPro" id="IPR016035">
    <property type="entry name" value="Acyl_Trfase/lysoPLipase"/>
</dbReference>
<feature type="short sequence motif" description="GXSXG" evidence="4">
    <location>
        <begin position="63"/>
        <end position="67"/>
    </location>
</feature>
<keyword evidence="2 4" id="KW-0442">Lipid degradation</keyword>
<dbReference type="EMBL" id="KZ670643">
    <property type="protein sequence ID" value="PPR82866.1"/>
    <property type="molecule type" value="Genomic_DNA"/>
</dbReference>
<feature type="active site" description="Proton acceptor" evidence="4">
    <location>
        <position position="212"/>
    </location>
</feature>
<evidence type="ECO:0000259" key="6">
    <source>
        <dbReference type="PROSITE" id="PS51635"/>
    </source>
</evidence>
<keyword evidence="3 4" id="KW-0443">Lipid metabolism</keyword>
<feature type="active site" description="Nucleophile" evidence="4">
    <location>
        <position position="65"/>
    </location>
</feature>
<evidence type="ECO:0000256" key="5">
    <source>
        <dbReference type="RuleBase" id="RU361262"/>
    </source>
</evidence>
<gene>
    <name evidence="7" type="ORF">GOBAR_AA37848</name>
</gene>
<evidence type="ECO:0000313" key="7">
    <source>
        <dbReference type="EMBL" id="PPR82866.1"/>
    </source>
</evidence>
<evidence type="ECO:0000256" key="2">
    <source>
        <dbReference type="ARBA" id="ARBA00022963"/>
    </source>
</evidence>
<dbReference type="InterPro" id="IPR002641">
    <property type="entry name" value="PNPLA_dom"/>
</dbReference>
<proteinExistence type="inferred from homology"/>
<dbReference type="AlphaFoldDB" id="A0A2P5VVK5"/>
<organism evidence="7 8">
    <name type="scientific">Gossypium barbadense</name>
    <name type="common">Sea Island cotton</name>
    <name type="synonym">Hibiscus barbadensis</name>
    <dbReference type="NCBI Taxonomy" id="3634"/>
    <lineage>
        <taxon>Eukaryota</taxon>
        <taxon>Viridiplantae</taxon>
        <taxon>Streptophyta</taxon>
        <taxon>Embryophyta</taxon>
        <taxon>Tracheophyta</taxon>
        <taxon>Spermatophyta</taxon>
        <taxon>Magnoliopsida</taxon>
        <taxon>eudicotyledons</taxon>
        <taxon>Gunneridae</taxon>
        <taxon>Pentapetalae</taxon>
        <taxon>rosids</taxon>
        <taxon>malvids</taxon>
        <taxon>Malvales</taxon>
        <taxon>Malvaceae</taxon>
        <taxon>Malvoideae</taxon>
        <taxon>Gossypium</taxon>
    </lineage>
</organism>
<protein>
    <recommendedName>
        <fullName evidence="5">Patatin</fullName>
        <ecNumber evidence="5">3.1.1.-</ecNumber>
    </recommendedName>
</protein>
<reference evidence="7 8" key="1">
    <citation type="submission" date="2015-01" db="EMBL/GenBank/DDBJ databases">
        <title>Genome of allotetraploid Gossypium barbadense reveals genomic plasticity and fiber elongation in cotton evolution.</title>
        <authorList>
            <person name="Chen X."/>
            <person name="Liu X."/>
            <person name="Zhao B."/>
            <person name="Zheng H."/>
            <person name="Hu Y."/>
            <person name="Lu G."/>
            <person name="Yang C."/>
            <person name="Chen J."/>
            <person name="Shan C."/>
            <person name="Zhang L."/>
            <person name="Zhou Y."/>
            <person name="Wang L."/>
            <person name="Guo W."/>
            <person name="Bai Y."/>
            <person name="Ruan J."/>
            <person name="Shangguan X."/>
            <person name="Mao Y."/>
            <person name="Jiang J."/>
            <person name="Zhu Y."/>
            <person name="Lei J."/>
            <person name="Kang H."/>
            <person name="Chen S."/>
            <person name="He X."/>
            <person name="Wang R."/>
            <person name="Wang Y."/>
            <person name="Chen J."/>
            <person name="Wang L."/>
            <person name="Yu S."/>
            <person name="Wang B."/>
            <person name="Wei J."/>
            <person name="Song S."/>
            <person name="Lu X."/>
            <person name="Gao Z."/>
            <person name="Gu W."/>
            <person name="Deng X."/>
            <person name="Ma D."/>
            <person name="Wang S."/>
            <person name="Liang W."/>
            <person name="Fang L."/>
            <person name="Cai C."/>
            <person name="Zhu X."/>
            <person name="Zhou B."/>
            <person name="Zhang Y."/>
            <person name="Chen Z."/>
            <person name="Xu S."/>
            <person name="Zhu R."/>
            <person name="Wang S."/>
            <person name="Zhang T."/>
            <person name="Zhao G."/>
        </authorList>
    </citation>
    <scope>NUCLEOTIDE SEQUENCE [LARGE SCALE GENOMIC DNA]</scope>
    <source>
        <strain evidence="8">cv. Xinhai21</strain>
        <tissue evidence="7">Leaf</tissue>
    </source>
</reference>
<keyword evidence="4 5" id="KW-0378">Hydrolase</keyword>
<comment type="function">
    <text evidence="5">Lipolytic acyl hydrolase (LAH).</text>
</comment>
<dbReference type="GO" id="GO:0004620">
    <property type="term" value="F:phospholipase activity"/>
    <property type="evidence" value="ECO:0007669"/>
    <property type="project" value="TreeGrafter"/>
</dbReference>
<accession>A0A2P5VVK5</accession>
<evidence type="ECO:0000256" key="3">
    <source>
        <dbReference type="ARBA" id="ARBA00023098"/>
    </source>
</evidence>
<evidence type="ECO:0000313" key="8">
    <source>
        <dbReference type="Proteomes" id="UP000239757"/>
    </source>
</evidence>
<dbReference type="SUPFAM" id="SSF52151">
    <property type="entry name" value="FabD/lysophospholipase-like"/>
    <property type="match status" value="1"/>
</dbReference>
<evidence type="ECO:0000256" key="1">
    <source>
        <dbReference type="ARBA" id="ARBA00010240"/>
    </source>
</evidence>
<dbReference type="EC" id="3.1.1.-" evidence="5"/>
<comment type="domain">
    <text evidence="5">The nitrogen atoms of the two glycine residues in the GGXR motif define the oxyanion hole, and stabilize the oxyanion that forms during the nucleophilic attack by the catalytic serine during substrate cleavage.</text>
</comment>
<dbReference type="PROSITE" id="PS51635">
    <property type="entry name" value="PNPLA"/>
    <property type="match status" value="1"/>
</dbReference>
<sequence>MEKSTGNPNHPPCHGDLITVLSIDGGGIRGIIPGIILSFLESELQKLDGEEARIADYFDVIAGTSTGGLLTTMLTSPNEKNRPLFAAKDIKAFYFEHGPKIFPQRRQFIDHIYIYLFIIIDHCQQYLHGVLKERLGNTRLNQTLTNVVIPTFDIKKLQPIIFSSYEVKKSAGLNALMSDICIGTSAAPTYLPAHYFETKDTDGKVKKFNLIDGGVAANNPVELEKVKRRMRRKIVVKALIAMGEVTKQIHKGHSDFSCIKAANHYNRFLVLSVGTGSEKLAEKYTAKQAAQWGVLGWLTSGNSTPLINAFSEGSADMDDKLKGEVSSVDVSTEENMKNLAKVAANLLNKPVSRVNFENGNYEPSGNLETNAQALIRYAKLLSEEKRRRVKTSLHKLGP</sequence>
<dbReference type="PANTHER" id="PTHR32176">
    <property type="entry name" value="XYLOSE ISOMERASE"/>
    <property type="match status" value="1"/>
</dbReference>
<dbReference type="GO" id="GO:0047372">
    <property type="term" value="F:monoacylglycerol lipase activity"/>
    <property type="evidence" value="ECO:0007669"/>
    <property type="project" value="TreeGrafter"/>
</dbReference>
<evidence type="ECO:0000256" key="4">
    <source>
        <dbReference type="PROSITE-ProRule" id="PRU01161"/>
    </source>
</evidence>